<gene>
    <name evidence="18" type="primary">Necator_chrIV.g15783</name>
    <name evidence="18" type="ORF">RB195_002488</name>
</gene>
<dbReference type="Pfam" id="PF00536">
    <property type="entry name" value="SAM_1"/>
    <property type="match status" value="1"/>
</dbReference>
<evidence type="ECO:0000259" key="15">
    <source>
        <dbReference type="PROSITE" id="PS50081"/>
    </source>
</evidence>
<feature type="compositionally biased region" description="Low complexity" evidence="14">
    <location>
        <begin position="504"/>
        <end position="522"/>
    </location>
</feature>
<dbReference type="Gene3D" id="3.30.60.20">
    <property type="match status" value="2"/>
</dbReference>
<dbReference type="Gene3D" id="2.60.200.40">
    <property type="match status" value="1"/>
</dbReference>
<feature type="domain" description="Phorbol-ester/DAG-type" evidence="15">
    <location>
        <begin position="116"/>
        <end position="167"/>
    </location>
</feature>
<evidence type="ECO:0000256" key="13">
    <source>
        <dbReference type="RuleBase" id="RU361128"/>
    </source>
</evidence>
<dbReference type="SMART" id="SM00109">
    <property type="entry name" value="C1"/>
    <property type="match status" value="2"/>
</dbReference>
<dbReference type="CDD" id="cd20852">
    <property type="entry name" value="C1_DGK_typeII_rpt2"/>
    <property type="match status" value="1"/>
</dbReference>
<comment type="caution">
    <text evidence="18">The sequence shown here is derived from an EMBL/GenBank/DDBJ whole genome shotgun (WGS) entry which is preliminary data.</text>
</comment>
<evidence type="ECO:0000256" key="3">
    <source>
        <dbReference type="ARBA" id="ARBA00004496"/>
    </source>
</evidence>
<evidence type="ECO:0000256" key="10">
    <source>
        <dbReference type="ARBA" id="ARBA00022777"/>
    </source>
</evidence>
<comment type="subcellular location">
    <subcellularLocation>
        <location evidence="3">Cytoplasm</location>
    </subcellularLocation>
</comment>
<evidence type="ECO:0000256" key="5">
    <source>
        <dbReference type="ARBA" id="ARBA00022490"/>
    </source>
</evidence>
<feature type="region of interest" description="Disordered" evidence="14">
    <location>
        <begin position="545"/>
        <end position="646"/>
    </location>
</feature>
<dbReference type="SUPFAM" id="SSF47769">
    <property type="entry name" value="SAM/Pointed domain"/>
    <property type="match status" value="1"/>
</dbReference>
<feature type="compositionally biased region" description="Polar residues" evidence="14">
    <location>
        <begin position="545"/>
        <end position="570"/>
    </location>
</feature>
<keyword evidence="12 13" id="KW-0067">ATP-binding</keyword>
<keyword evidence="6 13" id="KW-0808">Transferase</keyword>
<dbReference type="PROSITE" id="PS50081">
    <property type="entry name" value="ZF_DAG_PE_2"/>
    <property type="match status" value="2"/>
</dbReference>
<dbReference type="SMART" id="SM00454">
    <property type="entry name" value="SAM"/>
    <property type="match status" value="1"/>
</dbReference>
<keyword evidence="5" id="KW-0963">Cytoplasm</keyword>
<reference evidence="18 19" key="1">
    <citation type="submission" date="2023-08" db="EMBL/GenBank/DDBJ databases">
        <title>A Necator americanus chromosomal reference genome.</title>
        <authorList>
            <person name="Ilik V."/>
            <person name="Petrzelkova K.J."/>
            <person name="Pardy F."/>
            <person name="Fuh T."/>
            <person name="Niatou-Singa F.S."/>
            <person name="Gouil Q."/>
            <person name="Baker L."/>
            <person name="Ritchie M.E."/>
            <person name="Jex A.R."/>
            <person name="Gazzola D."/>
            <person name="Li H."/>
            <person name="Toshio Fujiwara R."/>
            <person name="Zhan B."/>
            <person name="Aroian R.V."/>
            <person name="Pafco B."/>
            <person name="Schwarz E.M."/>
        </authorList>
    </citation>
    <scope>NUCLEOTIDE SEQUENCE [LARGE SCALE GENOMIC DNA]</scope>
    <source>
        <strain evidence="18 19">Aroian</strain>
        <tissue evidence="18">Whole animal</tissue>
    </source>
</reference>
<dbReference type="InterPro" id="IPR013761">
    <property type="entry name" value="SAM/pointed_sf"/>
</dbReference>
<protein>
    <recommendedName>
        <fullName evidence="13">Diacylglycerol kinase</fullName>
        <shortName evidence="13">DAG kinase</shortName>
        <ecNumber evidence="13">2.7.1.107</ecNumber>
    </recommendedName>
</protein>
<dbReference type="SUPFAM" id="SSF111331">
    <property type="entry name" value="NAD kinase/diacylglycerol kinase-like"/>
    <property type="match status" value="2"/>
</dbReference>
<dbReference type="Gene3D" id="3.40.50.10330">
    <property type="entry name" value="Probable inorganic polyphosphate/atp-NAD kinase, domain 1"/>
    <property type="match status" value="1"/>
</dbReference>
<keyword evidence="19" id="KW-1185">Reference proteome</keyword>
<dbReference type="InterPro" id="IPR000756">
    <property type="entry name" value="Diacylglycerol_kin_accessory"/>
</dbReference>
<dbReference type="SMART" id="SM00046">
    <property type="entry name" value="DAGKc"/>
    <property type="match status" value="1"/>
</dbReference>
<feature type="compositionally biased region" description="Low complexity" evidence="14">
    <location>
        <begin position="957"/>
        <end position="966"/>
    </location>
</feature>
<evidence type="ECO:0000259" key="16">
    <source>
        <dbReference type="PROSITE" id="PS50105"/>
    </source>
</evidence>
<evidence type="ECO:0000256" key="8">
    <source>
        <dbReference type="ARBA" id="ARBA00022737"/>
    </source>
</evidence>
<dbReference type="PANTHER" id="PTHR11255:SF109">
    <property type="entry name" value="DIACYLGLYCEROL KINASE ETA"/>
    <property type="match status" value="1"/>
</dbReference>
<dbReference type="InterPro" id="IPR001206">
    <property type="entry name" value="Diacylglycerol_kinase_cat_dom"/>
</dbReference>
<evidence type="ECO:0000256" key="12">
    <source>
        <dbReference type="ARBA" id="ARBA00022840"/>
    </source>
</evidence>
<evidence type="ECO:0000256" key="1">
    <source>
        <dbReference type="ARBA" id="ARBA00001383"/>
    </source>
</evidence>
<feature type="domain" description="SAM" evidence="16">
    <location>
        <begin position="1132"/>
        <end position="1195"/>
    </location>
</feature>
<evidence type="ECO:0000256" key="7">
    <source>
        <dbReference type="ARBA" id="ARBA00022723"/>
    </source>
</evidence>
<dbReference type="EMBL" id="JAVFWL010000004">
    <property type="protein sequence ID" value="KAK6750544.1"/>
    <property type="molecule type" value="Genomic_DNA"/>
</dbReference>
<dbReference type="InterPro" id="IPR017438">
    <property type="entry name" value="ATP-NAD_kinase_N"/>
</dbReference>
<evidence type="ECO:0000259" key="17">
    <source>
        <dbReference type="PROSITE" id="PS50146"/>
    </source>
</evidence>
<accession>A0ABR1DJA0</accession>
<dbReference type="PROSITE" id="PS50105">
    <property type="entry name" value="SAM_DOMAIN"/>
    <property type="match status" value="1"/>
</dbReference>
<dbReference type="InterPro" id="IPR016064">
    <property type="entry name" value="NAD/diacylglycerol_kinase_sf"/>
</dbReference>
<dbReference type="EC" id="2.7.1.107" evidence="13"/>
<dbReference type="InterPro" id="IPR037607">
    <property type="entry name" value="DGK"/>
</dbReference>
<keyword evidence="9 13" id="KW-0547">Nucleotide-binding</keyword>
<comment type="similarity">
    <text evidence="4 13">Belongs to the eukaryotic diacylglycerol kinase family.</text>
</comment>
<evidence type="ECO:0000256" key="11">
    <source>
        <dbReference type="ARBA" id="ARBA00022833"/>
    </source>
</evidence>
<evidence type="ECO:0000256" key="9">
    <source>
        <dbReference type="ARBA" id="ARBA00022741"/>
    </source>
</evidence>
<feature type="compositionally biased region" description="Basic and acidic residues" evidence="14">
    <location>
        <begin position="587"/>
        <end position="597"/>
    </location>
</feature>
<keyword evidence="7" id="KW-0479">Metal-binding</keyword>
<keyword evidence="11" id="KW-0862">Zinc</keyword>
<dbReference type="Pfam" id="PF00130">
    <property type="entry name" value="C1_1"/>
    <property type="match status" value="2"/>
</dbReference>
<dbReference type="PROSITE" id="PS50146">
    <property type="entry name" value="DAGK"/>
    <property type="match status" value="1"/>
</dbReference>
<dbReference type="CDD" id="cd20800">
    <property type="entry name" value="C1_DGK_typeII_rpt1"/>
    <property type="match status" value="1"/>
</dbReference>
<keyword evidence="10 13" id="KW-0418">Kinase</keyword>
<evidence type="ECO:0000313" key="18">
    <source>
        <dbReference type="EMBL" id="KAK6750544.1"/>
    </source>
</evidence>
<feature type="region of interest" description="Disordered" evidence="14">
    <location>
        <begin position="430"/>
        <end position="458"/>
    </location>
</feature>
<dbReference type="InterPro" id="IPR046349">
    <property type="entry name" value="C1-like_sf"/>
</dbReference>
<evidence type="ECO:0000256" key="14">
    <source>
        <dbReference type="SAM" id="MobiDB-lite"/>
    </source>
</evidence>
<dbReference type="Proteomes" id="UP001303046">
    <property type="component" value="Unassembled WGS sequence"/>
</dbReference>
<evidence type="ECO:0000256" key="6">
    <source>
        <dbReference type="ARBA" id="ARBA00022679"/>
    </source>
</evidence>
<dbReference type="Pfam" id="PF00781">
    <property type="entry name" value="DAGK_cat"/>
    <property type="match status" value="1"/>
</dbReference>
<feature type="region of interest" description="Disordered" evidence="14">
    <location>
        <begin position="944"/>
        <end position="968"/>
    </location>
</feature>
<dbReference type="Gene3D" id="1.10.150.50">
    <property type="entry name" value="Transcription Factor, Ets-1"/>
    <property type="match status" value="1"/>
</dbReference>
<dbReference type="PROSITE" id="PS00479">
    <property type="entry name" value="ZF_DAG_PE_1"/>
    <property type="match status" value="2"/>
</dbReference>
<feature type="compositionally biased region" description="Basic and acidic residues" evidence="14">
    <location>
        <begin position="445"/>
        <end position="457"/>
    </location>
</feature>
<keyword evidence="8" id="KW-0677">Repeat</keyword>
<dbReference type="Pfam" id="PF00609">
    <property type="entry name" value="DAGK_acc"/>
    <property type="match status" value="1"/>
</dbReference>
<proteinExistence type="inferred from homology"/>
<feature type="domain" description="Phorbol-ester/DAG-type" evidence="15">
    <location>
        <begin position="43"/>
        <end position="93"/>
    </location>
</feature>
<dbReference type="InterPro" id="IPR001660">
    <property type="entry name" value="SAM"/>
</dbReference>
<feature type="region of interest" description="Disordered" evidence="14">
    <location>
        <begin position="482"/>
        <end position="533"/>
    </location>
</feature>
<evidence type="ECO:0000256" key="2">
    <source>
        <dbReference type="ARBA" id="ARBA00002064"/>
    </source>
</evidence>
<name>A0ABR1DJA0_NECAM</name>
<evidence type="ECO:0000256" key="4">
    <source>
        <dbReference type="ARBA" id="ARBA00009280"/>
    </source>
</evidence>
<dbReference type="InterPro" id="IPR002219">
    <property type="entry name" value="PKC_DAG/PE"/>
</dbReference>
<evidence type="ECO:0000313" key="19">
    <source>
        <dbReference type="Proteomes" id="UP001303046"/>
    </source>
</evidence>
<feature type="domain" description="DAGKc" evidence="17">
    <location>
        <begin position="203"/>
        <end position="338"/>
    </location>
</feature>
<comment type="function">
    <text evidence="2">Phosphorylates diacylglycerol (DAG) to generate phosphatidic acid (PA).</text>
</comment>
<dbReference type="PANTHER" id="PTHR11255">
    <property type="entry name" value="DIACYLGLYCEROL KINASE"/>
    <property type="match status" value="1"/>
</dbReference>
<feature type="region of interest" description="Disordered" evidence="14">
    <location>
        <begin position="1199"/>
        <end position="1232"/>
    </location>
</feature>
<organism evidence="18 19">
    <name type="scientific">Necator americanus</name>
    <name type="common">Human hookworm</name>
    <dbReference type="NCBI Taxonomy" id="51031"/>
    <lineage>
        <taxon>Eukaryota</taxon>
        <taxon>Metazoa</taxon>
        <taxon>Ecdysozoa</taxon>
        <taxon>Nematoda</taxon>
        <taxon>Chromadorea</taxon>
        <taxon>Rhabditida</taxon>
        <taxon>Rhabditina</taxon>
        <taxon>Rhabditomorpha</taxon>
        <taxon>Strongyloidea</taxon>
        <taxon>Ancylostomatidae</taxon>
        <taxon>Bunostominae</taxon>
        <taxon>Necator</taxon>
    </lineage>
</organism>
<comment type="catalytic activity">
    <reaction evidence="1 13">
        <text>a 1,2-diacyl-sn-glycerol + ATP = a 1,2-diacyl-sn-glycero-3-phosphate + ADP + H(+)</text>
        <dbReference type="Rhea" id="RHEA:10272"/>
        <dbReference type="ChEBI" id="CHEBI:15378"/>
        <dbReference type="ChEBI" id="CHEBI:17815"/>
        <dbReference type="ChEBI" id="CHEBI:30616"/>
        <dbReference type="ChEBI" id="CHEBI:58608"/>
        <dbReference type="ChEBI" id="CHEBI:456216"/>
        <dbReference type="EC" id="2.7.1.107"/>
    </reaction>
</comment>
<dbReference type="SMART" id="SM00045">
    <property type="entry name" value="DAGKa"/>
    <property type="match status" value="1"/>
</dbReference>
<sequence length="1232" mass="136879">MLKPVRSPVEAMEQWRQSLFAIKQKFNDKSLPVDAMMEGTSGAHQWYQMNHHRPTFCNFCREKLSGLTWHGWSCEICKMKAHRKCLNKIVEKCKWTVECSIPNHLQYISPENSIVAHQWVEGNLAMSSKCVVCEKVCGSVLKLADWRCLWCACCVHSSCLPQLGRGCSLGAASLSVLPPLAVKDVSEEGVAQIRADAIGGECGGGSPLLVLVNSKSGDNQGQRMIRKFKRLLNPLQVFDIIASGPDFALSFFDALDCFRVLVCGGDGTVGWVLGAFDRLGLHNKCQLAVLPLGTGNDLARVLGWGHAFYDDTHLPQLIRTFERAHTRMLDRWSVLSIEGPQATAVRQYEETVTNKVRAVLEADEPGDIFRAVKSLCETVHCLMERINATFTKVEEWEREAGHLPSDPITEKCSTLLQKLDILMQSLGSEEAKVEESGFEPEDDERSASEERRRRDSLVGRANSLKKALKDIMTIAERGIDQHNRSSGAAVKRERFRKKRSKTTPSVLKVSSSNLSSSSACSPPASPSPQQTRPHFFDRLNVRETASQMSQTSGIGFSPSQSSNPGLSTFETGDVTHETPSPLPNGCSDRDEIIKDNTEESINPCIGRVEPPTPGGTREPSTAGEPDRPSVDDEDNESEAPRDRLFKPQSECELYVSGVKPSADIKLSHSDSSIYEGSLCSRTQDSSYGRPRLKECRKMDTLPNVKRSLLSTGLAGGSLIAEVLLLNARVLGLGAVSGSKECHTPLDQYKELKVMNNYFGIGLDAKIALEFHNKREESDKTRSRSRLFMWYGMLGGKELMHRTYRNLDQRIRLECDGVPIDLPSLQGIVILNIPSYSGGANFWGSSKDDTFTAQSFDDRLLEVVALFGVIHVATSRVPNVVRLQNHRIAQCRHIRIVIMGNDAIPVQVDGEPWLQPPGIMQIVHKNRAQLLVRNPAFDATLKKWEEQKERTTAPPTPTSASATATTPGEDVPFVRRAAEFVELVESEIAQLGVSSGFLEALEAAATSVRAAEVEPEYNGVEGQALREEALAAIELVADRLEDHFGWTECTRVPAGQPRLGPAPLFTFEVHGDEPEHWRYVLSSIRQEISREEAALKELRIVESGQRKRSRLTDWITKKWKRRTGAPSTHVTTWSVEDVSLWLNSLGLSQYASQFKANDIRGHELIHLERMDMKDLGVHKIGHAKRLQSAIAELREKDLELRRESRRSGRKGTSLSVERAPVEPAPELPSLSSI</sequence>
<dbReference type="SUPFAM" id="SSF57889">
    <property type="entry name" value="Cysteine-rich domain"/>
    <property type="match status" value="2"/>
</dbReference>